<dbReference type="Gene3D" id="3.30.70.270">
    <property type="match status" value="2"/>
</dbReference>
<dbReference type="EMBL" id="OY660887">
    <property type="protein sequence ID" value="CAJ1087314.1"/>
    <property type="molecule type" value="Genomic_DNA"/>
</dbReference>
<evidence type="ECO:0000256" key="10">
    <source>
        <dbReference type="ARBA" id="ARBA00039658"/>
    </source>
</evidence>
<dbReference type="GO" id="GO:0006508">
    <property type="term" value="P:proteolysis"/>
    <property type="evidence" value="ECO:0007669"/>
    <property type="project" value="UniProtKB-KW"/>
</dbReference>
<dbReference type="PANTHER" id="PTHR37984">
    <property type="entry name" value="PROTEIN CBG26694"/>
    <property type="match status" value="1"/>
</dbReference>
<dbReference type="CDD" id="cd01647">
    <property type="entry name" value="RT_LTR"/>
    <property type="match status" value="1"/>
</dbReference>
<feature type="compositionally biased region" description="Basic and acidic residues" evidence="11">
    <location>
        <begin position="1157"/>
        <end position="1170"/>
    </location>
</feature>
<gene>
    <name evidence="14" type="ORF">XNOV1_A008555</name>
</gene>
<name>A0AAV1HQ28_XYRNO</name>
<dbReference type="Pfam" id="PF17919">
    <property type="entry name" value="RT_RNaseH_2"/>
    <property type="match status" value="1"/>
</dbReference>
<evidence type="ECO:0000259" key="13">
    <source>
        <dbReference type="PROSITE" id="PS50994"/>
    </source>
</evidence>
<accession>A0AAV1HQ28</accession>
<organism evidence="14 15">
    <name type="scientific">Xyrichtys novacula</name>
    <name type="common">Pearly razorfish</name>
    <name type="synonym">Hemipteronotus novacula</name>
    <dbReference type="NCBI Taxonomy" id="13765"/>
    <lineage>
        <taxon>Eukaryota</taxon>
        <taxon>Metazoa</taxon>
        <taxon>Chordata</taxon>
        <taxon>Craniata</taxon>
        <taxon>Vertebrata</taxon>
        <taxon>Euteleostomi</taxon>
        <taxon>Actinopterygii</taxon>
        <taxon>Neopterygii</taxon>
        <taxon>Teleostei</taxon>
        <taxon>Neoteleostei</taxon>
        <taxon>Acanthomorphata</taxon>
        <taxon>Eupercaria</taxon>
        <taxon>Labriformes</taxon>
        <taxon>Labridae</taxon>
        <taxon>Xyrichtys</taxon>
    </lineage>
</organism>
<evidence type="ECO:0000256" key="9">
    <source>
        <dbReference type="ARBA" id="ARBA00022918"/>
    </source>
</evidence>
<sequence>MNVVTSCWDILFKRAEKSGFSPQKLQNYQAWRDAFAICNRIEATMKEDGLLGYVRPTSRRIIKVPSKSELLVWGRTRKGPGGKDYCAMMEALPGDSSMGVARTLTTVRDGRVPVRICNPHSYCLTIGRYQKLGKLHSVDEADVHGPQNLNLSLGDDGVVEVALMSTTPDEPEQELPREVSSLADRPDLSKQQQEELHALLLKWKHVFAQHDEDFGCTNLVQHQIHTGDAPPVRERYCPLPPAMYKEMKTLLSGMLESGVIRESCSPWAAPIVLVRKKNGSWRFCVDYRKLNAVTHKDAFPLPRIEETLTSLTQAEWFSTLDLASGYWQVEMDALDREKTAFTTPLGLFEFERMPFGLCNAPATFQRLMQRCLSGQLSDYVLVYLDDIILYSPDFTSHLQHLDKVLERLGQHGLKLRLDKCKLLQHEVKFLGHVVDSSGVKPDPDKISAVRDWPVPNSIKQVRAFLGLAGYYRRFVSGFAKVARLLNQLLTGIPANKKSEAQKVNWSPDCQTSFVKLKTALTQAPVLAYADYTLPFVVYTDASNQGLGAVLAQVQEGRERVMAYASRSLHPTEQNDANYSSFKLELLALKWAVAEKFKDYLTGTKFTVYTDNNPLAHLQTARLGAVEQRWVAQLSSFDFDIKYRSGKSNVNADVLSRYPVNPLPTGVANTTAGPDTTPVMAAIELTPEGDSEEWAGSEWEVAQSSDPDIQIVKRYVETRALPEKPERQALPLRSQRLLQQWKRLHVQNNILCRKVFDSQTHEVRHQIVCPSARSKEVWGSVHEATAHAGVERTLSRIRQRFYWPNMEGEVRQLQQGCVACSLRRERVEPRAPLKLIEVSYPLEVVGLDFLSLGRNADTHPNILVATDLFTRYAWAVPTRDQTAETTVKALWTQIIQPFGCPARFHSDQGPNFESGLMKQLCDTYGIAKSRTTPYHPAGNGSAERFNHTLFNMLRSLETDKQNHWPEYLPELVHAYNNTAHSATGYAPSFLMFGRHLRLPVDIGLGVGPQQRKHDLDGWVRHHQQRLSVAYGLARQKMDNAASQNKQRYDSKARTLPLLPGERVWLRNRNRQGQGKLCTWWNPETYVVVEQVGDTELVYRVQPERGGRVQTVHRNALKVCTAPPAETAPPAAEAAAETPEIQLPLIYGFPPRPAAIPPAREEPENPPRRSTRENLGQPPVRYGDL</sequence>
<dbReference type="FunFam" id="3.30.70.270:FF:000020">
    <property type="entry name" value="Transposon Tf2-6 polyprotein-like Protein"/>
    <property type="match status" value="1"/>
</dbReference>
<dbReference type="Proteomes" id="UP001178508">
    <property type="component" value="Chromosome 24"/>
</dbReference>
<proteinExistence type="inferred from homology"/>
<dbReference type="GO" id="GO:0003676">
    <property type="term" value="F:nucleic acid binding"/>
    <property type="evidence" value="ECO:0007669"/>
    <property type="project" value="InterPro"/>
</dbReference>
<dbReference type="CDD" id="cd09274">
    <property type="entry name" value="RNase_HI_RT_Ty3"/>
    <property type="match status" value="1"/>
</dbReference>
<keyword evidence="8" id="KW-0378">Hydrolase</keyword>
<dbReference type="Gene3D" id="1.10.340.70">
    <property type="match status" value="1"/>
</dbReference>
<dbReference type="FunFam" id="3.10.20.370:FF:000001">
    <property type="entry name" value="Retrovirus-related Pol polyprotein from transposon 17.6-like protein"/>
    <property type="match status" value="1"/>
</dbReference>
<evidence type="ECO:0000259" key="12">
    <source>
        <dbReference type="PROSITE" id="PS50878"/>
    </source>
</evidence>
<dbReference type="InterPro" id="IPR050951">
    <property type="entry name" value="Retrovirus_Pol_polyprotein"/>
</dbReference>
<dbReference type="PROSITE" id="PS50878">
    <property type="entry name" value="RT_POL"/>
    <property type="match status" value="1"/>
</dbReference>
<evidence type="ECO:0000256" key="5">
    <source>
        <dbReference type="ARBA" id="ARBA00022695"/>
    </source>
</evidence>
<dbReference type="GO" id="GO:0008233">
    <property type="term" value="F:peptidase activity"/>
    <property type="evidence" value="ECO:0007669"/>
    <property type="project" value="UniProtKB-KW"/>
</dbReference>
<evidence type="ECO:0000256" key="7">
    <source>
        <dbReference type="ARBA" id="ARBA00022759"/>
    </source>
</evidence>
<dbReference type="InterPro" id="IPR036397">
    <property type="entry name" value="RNaseH_sf"/>
</dbReference>
<keyword evidence="5" id="KW-0548">Nucleotidyltransferase</keyword>
<keyword evidence="9" id="KW-0695">RNA-directed DNA polymerase</keyword>
<dbReference type="InterPro" id="IPR001584">
    <property type="entry name" value="Integrase_cat-core"/>
</dbReference>
<dbReference type="InterPro" id="IPR041588">
    <property type="entry name" value="Integrase_H2C2"/>
</dbReference>
<dbReference type="InterPro" id="IPR043502">
    <property type="entry name" value="DNA/RNA_pol_sf"/>
</dbReference>
<evidence type="ECO:0000313" key="14">
    <source>
        <dbReference type="EMBL" id="CAJ1087314.1"/>
    </source>
</evidence>
<dbReference type="Gene3D" id="3.10.10.10">
    <property type="entry name" value="HIV Type 1 Reverse Transcriptase, subunit A, domain 1"/>
    <property type="match status" value="1"/>
</dbReference>
<keyword evidence="15" id="KW-1185">Reference proteome</keyword>
<evidence type="ECO:0000256" key="3">
    <source>
        <dbReference type="ARBA" id="ARBA00022670"/>
    </source>
</evidence>
<evidence type="ECO:0000256" key="1">
    <source>
        <dbReference type="ARBA" id="ARBA00010879"/>
    </source>
</evidence>
<dbReference type="Gene3D" id="3.30.420.10">
    <property type="entry name" value="Ribonuclease H-like superfamily/Ribonuclease H"/>
    <property type="match status" value="1"/>
</dbReference>
<evidence type="ECO:0000256" key="2">
    <source>
        <dbReference type="ARBA" id="ARBA00012180"/>
    </source>
</evidence>
<evidence type="ECO:0000256" key="11">
    <source>
        <dbReference type="SAM" id="MobiDB-lite"/>
    </source>
</evidence>
<feature type="region of interest" description="Disordered" evidence="11">
    <location>
        <begin position="1145"/>
        <end position="1183"/>
    </location>
</feature>
<dbReference type="InterPro" id="IPR000477">
    <property type="entry name" value="RT_dom"/>
</dbReference>
<dbReference type="InterPro" id="IPR041577">
    <property type="entry name" value="RT_RNaseH_2"/>
</dbReference>
<dbReference type="SUPFAM" id="SSF56672">
    <property type="entry name" value="DNA/RNA polymerases"/>
    <property type="match status" value="1"/>
</dbReference>
<evidence type="ECO:0000256" key="8">
    <source>
        <dbReference type="ARBA" id="ARBA00022801"/>
    </source>
</evidence>
<keyword evidence="7" id="KW-0255">Endonuclease</keyword>
<feature type="domain" description="Integrase catalytic" evidence="13">
    <location>
        <begin position="836"/>
        <end position="994"/>
    </location>
</feature>
<dbReference type="Pfam" id="PF00665">
    <property type="entry name" value="rve"/>
    <property type="match status" value="1"/>
</dbReference>
<evidence type="ECO:0000313" key="15">
    <source>
        <dbReference type="Proteomes" id="UP001178508"/>
    </source>
</evidence>
<evidence type="ECO:0000256" key="4">
    <source>
        <dbReference type="ARBA" id="ARBA00022679"/>
    </source>
</evidence>
<dbReference type="FunFam" id="3.30.420.10:FF:000032">
    <property type="entry name" value="Retrovirus-related Pol polyprotein from transposon 297-like Protein"/>
    <property type="match status" value="1"/>
</dbReference>
<dbReference type="FunFam" id="3.10.10.10:FF:000007">
    <property type="entry name" value="Retrovirus-related Pol polyprotein from transposon 17.6-like Protein"/>
    <property type="match status" value="1"/>
</dbReference>
<keyword evidence="6" id="KW-0540">Nuclease</keyword>
<dbReference type="InterPro" id="IPR012337">
    <property type="entry name" value="RNaseH-like_sf"/>
</dbReference>
<protein>
    <recommendedName>
        <fullName evidence="10">Gypsy retrotransposon integrase-like protein 1</fullName>
        <ecNumber evidence="2">3.1.26.4</ecNumber>
    </recommendedName>
</protein>
<dbReference type="Pfam" id="PF17921">
    <property type="entry name" value="Integrase_H2C2"/>
    <property type="match status" value="1"/>
</dbReference>
<comment type="similarity">
    <text evidence="1">Belongs to the beta type-B retroviral polymerase family. HERV class-II K(HML-2) pol subfamily.</text>
</comment>
<dbReference type="SUPFAM" id="SSF53098">
    <property type="entry name" value="Ribonuclease H-like"/>
    <property type="match status" value="1"/>
</dbReference>
<dbReference type="GO" id="GO:0003964">
    <property type="term" value="F:RNA-directed DNA polymerase activity"/>
    <property type="evidence" value="ECO:0007669"/>
    <property type="project" value="UniProtKB-KW"/>
</dbReference>
<feature type="region of interest" description="Disordered" evidence="11">
    <location>
        <begin position="166"/>
        <end position="188"/>
    </location>
</feature>
<dbReference type="InterPro" id="IPR043128">
    <property type="entry name" value="Rev_trsase/Diguanyl_cyclase"/>
</dbReference>
<dbReference type="EC" id="3.1.26.4" evidence="2"/>
<dbReference type="AlphaFoldDB" id="A0AAV1HQ28"/>
<keyword evidence="4" id="KW-0808">Transferase</keyword>
<evidence type="ECO:0000256" key="6">
    <source>
        <dbReference type="ARBA" id="ARBA00022722"/>
    </source>
</evidence>
<dbReference type="PROSITE" id="PS50994">
    <property type="entry name" value="INTEGRASE"/>
    <property type="match status" value="1"/>
</dbReference>
<dbReference type="FunFam" id="1.10.340.70:FF:000001">
    <property type="entry name" value="Retrovirus-related Pol polyprotein from transposon gypsy-like Protein"/>
    <property type="match status" value="1"/>
</dbReference>
<dbReference type="GO" id="GO:0004523">
    <property type="term" value="F:RNA-DNA hybrid ribonuclease activity"/>
    <property type="evidence" value="ECO:0007669"/>
    <property type="project" value="UniProtKB-EC"/>
</dbReference>
<feature type="domain" description="Reverse transcriptase" evidence="12">
    <location>
        <begin position="255"/>
        <end position="434"/>
    </location>
</feature>
<dbReference type="GO" id="GO:0015074">
    <property type="term" value="P:DNA integration"/>
    <property type="evidence" value="ECO:0007669"/>
    <property type="project" value="InterPro"/>
</dbReference>
<keyword evidence="3" id="KW-0645">Protease</keyword>
<dbReference type="Pfam" id="PF00078">
    <property type="entry name" value="RVT_1"/>
    <property type="match status" value="1"/>
</dbReference>
<reference evidence="14" key="1">
    <citation type="submission" date="2023-08" db="EMBL/GenBank/DDBJ databases">
        <authorList>
            <person name="Alioto T."/>
            <person name="Alioto T."/>
            <person name="Gomez Garrido J."/>
        </authorList>
    </citation>
    <scope>NUCLEOTIDE SEQUENCE</scope>
</reference>
<dbReference type="PANTHER" id="PTHR37984:SF15">
    <property type="entry name" value="INTEGRASE CATALYTIC DOMAIN-CONTAINING PROTEIN"/>
    <property type="match status" value="1"/>
</dbReference>